<dbReference type="RefSeq" id="WP_345937030.1">
    <property type="nucleotide sequence ID" value="NZ_JBBKTW010000002.1"/>
</dbReference>
<dbReference type="GO" id="GO:0032259">
    <property type="term" value="P:methylation"/>
    <property type="evidence" value="ECO:0007669"/>
    <property type="project" value="UniProtKB-KW"/>
</dbReference>
<sequence length="253" mass="27302">MPVHQSSTGYRTGAGAYVGGRPGYPAEAVGWLRDVVGVGPGRTTVEVGAGTGKFMPVMQQCGGRIVAVEPVDAMRDQLIRAFPEVEALAGSADAIPLPDGSVDAVVCAQTFHWFATAAAVQDMRRVLRPGGVLGLIWNGRDETVPWVAALSAITDPWQGDTPRYRTGDWRRAFPAPGFEFVGERRVRNTHVGCPEDVIVKRTLSVSFIAALPHERQADVARQVRALIAGTPELAHGAEIAFPYETAMFAWRRI</sequence>
<organism evidence="5 6">
    <name type="scientific">Tistrella arctica</name>
    <dbReference type="NCBI Taxonomy" id="3133430"/>
    <lineage>
        <taxon>Bacteria</taxon>
        <taxon>Pseudomonadati</taxon>
        <taxon>Pseudomonadota</taxon>
        <taxon>Alphaproteobacteria</taxon>
        <taxon>Geminicoccales</taxon>
        <taxon>Geminicoccaceae</taxon>
        <taxon>Tistrella</taxon>
    </lineage>
</organism>
<dbReference type="InterPro" id="IPR051052">
    <property type="entry name" value="Diverse_substrate_MTase"/>
</dbReference>
<dbReference type="PANTHER" id="PTHR44942:SF4">
    <property type="entry name" value="METHYLTRANSFERASE TYPE 11 DOMAIN-CONTAINING PROTEIN"/>
    <property type="match status" value="1"/>
</dbReference>
<evidence type="ECO:0000313" key="5">
    <source>
        <dbReference type="EMBL" id="MEN2988082.1"/>
    </source>
</evidence>
<feature type="domain" description="Methyltransferase type 11" evidence="4">
    <location>
        <begin position="45"/>
        <end position="133"/>
    </location>
</feature>
<dbReference type="InterPro" id="IPR013216">
    <property type="entry name" value="Methyltransf_11"/>
</dbReference>
<dbReference type="PANTHER" id="PTHR44942">
    <property type="entry name" value="METHYLTRANSF_11 DOMAIN-CONTAINING PROTEIN"/>
    <property type="match status" value="1"/>
</dbReference>
<dbReference type="EMBL" id="JBBKTW010000002">
    <property type="protein sequence ID" value="MEN2988082.1"/>
    <property type="molecule type" value="Genomic_DNA"/>
</dbReference>
<proteinExistence type="inferred from homology"/>
<keyword evidence="2 5" id="KW-0489">Methyltransferase</keyword>
<evidence type="ECO:0000256" key="3">
    <source>
        <dbReference type="ARBA" id="ARBA00022679"/>
    </source>
</evidence>
<dbReference type="InterPro" id="IPR029063">
    <property type="entry name" value="SAM-dependent_MTases_sf"/>
</dbReference>
<dbReference type="Gene3D" id="3.40.50.150">
    <property type="entry name" value="Vaccinia Virus protein VP39"/>
    <property type="match status" value="1"/>
</dbReference>
<dbReference type="GO" id="GO:0008168">
    <property type="term" value="F:methyltransferase activity"/>
    <property type="evidence" value="ECO:0007669"/>
    <property type="project" value="UniProtKB-KW"/>
</dbReference>
<reference evidence="5 6" key="1">
    <citation type="submission" date="2024-03" db="EMBL/GenBank/DDBJ databases">
        <title>High-quality draft genome sequencing of Tistrella sp. BH-R2-4.</title>
        <authorList>
            <person name="Dong C."/>
        </authorList>
    </citation>
    <scope>NUCLEOTIDE SEQUENCE [LARGE SCALE GENOMIC DNA]</scope>
    <source>
        <strain evidence="5 6">BH-R2-4</strain>
    </source>
</reference>
<dbReference type="Pfam" id="PF08241">
    <property type="entry name" value="Methyltransf_11"/>
    <property type="match status" value="1"/>
</dbReference>
<comment type="similarity">
    <text evidence="1">Belongs to the methyltransferase superfamily.</text>
</comment>
<keyword evidence="6" id="KW-1185">Reference proteome</keyword>
<comment type="caution">
    <text evidence="5">The sequence shown here is derived from an EMBL/GenBank/DDBJ whole genome shotgun (WGS) entry which is preliminary data.</text>
</comment>
<evidence type="ECO:0000256" key="2">
    <source>
        <dbReference type="ARBA" id="ARBA00022603"/>
    </source>
</evidence>
<dbReference type="CDD" id="cd02440">
    <property type="entry name" value="AdoMet_MTases"/>
    <property type="match status" value="1"/>
</dbReference>
<evidence type="ECO:0000259" key="4">
    <source>
        <dbReference type="Pfam" id="PF08241"/>
    </source>
</evidence>
<protein>
    <submittedName>
        <fullName evidence="5">Class I SAM-dependent methyltransferase</fullName>
    </submittedName>
</protein>
<name>A0ABU9YH39_9PROT</name>
<gene>
    <name evidence="5" type="ORF">WG926_07185</name>
</gene>
<evidence type="ECO:0000313" key="6">
    <source>
        <dbReference type="Proteomes" id="UP001413721"/>
    </source>
</evidence>
<evidence type="ECO:0000256" key="1">
    <source>
        <dbReference type="ARBA" id="ARBA00008361"/>
    </source>
</evidence>
<dbReference type="Proteomes" id="UP001413721">
    <property type="component" value="Unassembled WGS sequence"/>
</dbReference>
<dbReference type="SUPFAM" id="SSF53335">
    <property type="entry name" value="S-adenosyl-L-methionine-dependent methyltransferases"/>
    <property type="match status" value="1"/>
</dbReference>
<keyword evidence="3" id="KW-0808">Transferase</keyword>
<accession>A0ABU9YH39</accession>